<dbReference type="AlphaFoldDB" id="A0A031LK27"/>
<dbReference type="NCBIfam" id="TIGR00149">
    <property type="entry name" value="TIGR00149_YjbQ"/>
    <property type="match status" value="1"/>
</dbReference>
<dbReference type="Gene3D" id="2.60.120.460">
    <property type="entry name" value="YjbQ-like"/>
    <property type="match status" value="1"/>
</dbReference>
<organism evidence="2 3">
    <name type="scientific">Candidatus Acidianus copahuensis</name>
    <dbReference type="NCBI Taxonomy" id="1160895"/>
    <lineage>
        <taxon>Archaea</taxon>
        <taxon>Thermoproteota</taxon>
        <taxon>Thermoprotei</taxon>
        <taxon>Sulfolobales</taxon>
        <taxon>Sulfolobaceae</taxon>
        <taxon>Acidianus</taxon>
    </lineage>
</organism>
<protein>
    <recommendedName>
        <fullName evidence="4">Secondary thiamine-phosphate synthase enzyme</fullName>
    </recommendedName>
</protein>
<evidence type="ECO:0008006" key="4">
    <source>
        <dbReference type="Google" id="ProtNLM"/>
    </source>
</evidence>
<dbReference type="InterPro" id="IPR035917">
    <property type="entry name" value="YjbQ-like_sf"/>
</dbReference>
<dbReference type="PANTHER" id="PTHR30615:SF8">
    <property type="entry name" value="UPF0047 PROTEIN C4A8.02C"/>
    <property type="match status" value="1"/>
</dbReference>
<dbReference type="EMBL" id="JFZT01000048">
    <property type="protein sequence ID" value="EZQ03158.1"/>
    <property type="molecule type" value="Genomic_DNA"/>
</dbReference>
<keyword evidence="3" id="KW-1185">Reference proteome</keyword>
<dbReference type="PANTHER" id="PTHR30615">
    <property type="entry name" value="UNCHARACTERIZED PROTEIN YJBQ-RELATED"/>
    <property type="match status" value="1"/>
</dbReference>
<evidence type="ECO:0000256" key="1">
    <source>
        <dbReference type="ARBA" id="ARBA00005534"/>
    </source>
</evidence>
<evidence type="ECO:0000313" key="2">
    <source>
        <dbReference type="EMBL" id="EZQ03158.1"/>
    </source>
</evidence>
<dbReference type="RefSeq" id="WP_048100206.1">
    <property type="nucleotide sequence ID" value="NZ_JFZT01000048.1"/>
</dbReference>
<dbReference type="InterPro" id="IPR001602">
    <property type="entry name" value="UPF0047_YjbQ-like"/>
</dbReference>
<dbReference type="OrthoDB" id="6663at2157"/>
<dbReference type="Pfam" id="PF01894">
    <property type="entry name" value="YjbQ"/>
    <property type="match status" value="1"/>
</dbReference>
<proteinExistence type="inferred from homology"/>
<reference evidence="2 3" key="1">
    <citation type="submission" date="2014-03" db="EMBL/GenBank/DDBJ databases">
        <title>Draft genome sequence of the novel thermoacidophilic archaea Acidianus copahuensis ALE1 strain, isolated from Copahue volcanic area in Neuquen Argentina.</title>
        <authorList>
            <person name="Urbieta M.S."/>
            <person name="Rascovan N."/>
            <person name="Castro C."/>
            <person name="Revale S."/>
            <person name="Giaveno M.A."/>
            <person name="Vazquez M.P."/>
            <person name="Donati E.R."/>
        </authorList>
    </citation>
    <scope>NUCLEOTIDE SEQUENCE [LARGE SCALE GENOMIC DNA]</scope>
    <source>
        <strain evidence="2 3">ALE1</strain>
    </source>
</reference>
<dbReference type="Proteomes" id="UP000024332">
    <property type="component" value="Unassembled WGS sequence"/>
</dbReference>
<evidence type="ECO:0000313" key="3">
    <source>
        <dbReference type="Proteomes" id="UP000024332"/>
    </source>
</evidence>
<comment type="similarity">
    <text evidence="1">Belongs to the UPF0047 family.</text>
</comment>
<gene>
    <name evidence="2" type="ORF">CM19_10035</name>
</gene>
<name>A0A031LK27_9CREN</name>
<sequence length="136" mass="15311">MKSFEKEFSIKTNSRFESIDITDTVEKAIIEMGTTDGIVVVGVKHTTCSIIINEAEQGLMKDYLIWAKKLVPPDGEFNHNLIDNNGHAHIISAIIGTSRIVPIKNKKLDLGTWQRIILLEFDGPRNRSIYVKVMGE</sequence>
<dbReference type="SUPFAM" id="SSF111038">
    <property type="entry name" value="YjbQ-like"/>
    <property type="match status" value="1"/>
</dbReference>
<accession>A0A031LK27</accession>
<dbReference type="PIRSF" id="PIRSF004681">
    <property type="entry name" value="UCP004681"/>
    <property type="match status" value="1"/>
</dbReference>
<comment type="caution">
    <text evidence="2">The sequence shown here is derived from an EMBL/GenBank/DDBJ whole genome shotgun (WGS) entry which is preliminary data.</text>
</comment>
<dbReference type="STRING" id="1160895.CM19_10035"/>